<dbReference type="InterPro" id="IPR020449">
    <property type="entry name" value="Tscrpt_reg_AraC-type_HTH"/>
</dbReference>
<dbReference type="InterPro" id="IPR018062">
    <property type="entry name" value="HTH_AraC-typ_CS"/>
</dbReference>
<accession>A0ABW3D969</accession>
<dbReference type="SMART" id="SM00342">
    <property type="entry name" value="HTH_ARAC"/>
    <property type="match status" value="1"/>
</dbReference>
<feature type="transmembrane region" description="Helical" evidence="4">
    <location>
        <begin position="296"/>
        <end position="316"/>
    </location>
</feature>
<keyword evidence="4" id="KW-0472">Membrane</keyword>
<dbReference type="PRINTS" id="PR00032">
    <property type="entry name" value="HTHARAC"/>
</dbReference>
<sequence>MLKSILQLKAKGNSLFFKLLTSFMTIILLLVSFNIVSYQFFLTNIQEEIIKNNSLNMSTTAENMEKHIKLVKNMAFGLFFNDKAQILNHSADKINYDIVYQVRKDLQHSLNTSNLYLTNIIYYFVNTGLIIEKDGTTTEDKMFTKFYVSDQYTVDFWQREVENPVSFKMYPAAPFVEYNLESRVAKGRLLPLLIKNLYNTNFVIIALLEADKLYESFHQAGEDERFYMLDDSGQTLYSNTDEPFDIGQRQPPSVSQTYFKEGPYYYFYQRGAESGYGYWSVIPYEKISSQIVRLNVILIALLALALIIGISASIFFTRKINHPLTRIIRSMEQLQFPAAHRSQIREYDWISDKLSDLMEKNKTINADLSNKNSLLTYYAYIDKLKSIETRVKDIKLPLDKNQPFRLVLFQLSFRERFTQDLDFEQNRAAYFIREFIQSEFSKVYKEPLTFQLEKDRILSLLFLEEENETGWEESLRSLKQVFDLDLQYCTVTIAFSEPYRDSSDFTSAYEDLLGMVAQRKLGEETQIIGCQDTHPATYRLNAVEEQEFTSNLLTGNEAALGPILRRMLAVMARKEATLEQFRDFSSEMINRVLHVLRSNHIEAADRMESVYLASRLKQCLTLDQFEQLFDDLLPEAASYIKRKRMENDPITGFVTEYVEKHYREDISLDLLADKLNITGAYLSTYFKEKRGINFSDYVNTFRMNKAKELLRETDLKIQDIAVQVGYPNVNSFIRMFKKATGLPPGEFRKEAGRL</sequence>
<evidence type="ECO:0000256" key="4">
    <source>
        <dbReference type="SAM" id="Phobius"/>
    </source>
</evidence>
<keyword evidence="3" id="KW-0804">Transcription</keyword>
<evidence type="ECO:0000256" key="2">
    <source>
        <dbReference type="ARBA" id="ARBA00023125"/>
    </source>
</evidence>
<keyword evidence="7" id="KW-1185">Reference proteome</keyword>
<keyword evidence="4" id="KW-1133">Transmembrane helix</keyword>
<proteinExistence type="predicted"/>
<dbReference type="Gene3D" id="1.10.10.60">
    <property type="entry name" value="Homeodomain-like"/>
    <property type="match status" value="2"/>
</dbReference>
<keyword evidence="1" id="KW-0805">Transcription regulation</keyword>
<name>A0ABW3D969_9BACL</name>
<evidence type="ECO:0000313" key="7">
    <source>
        <dbReference type="Proteomes" id="UP001597120"/>
    </source>
</evidence>
<dbReference type="SUPFAM" id="SSF46689">
    <property type="entry name" value="Homeodomain-like"/>
    <property type="match status" value="2"/>
</dbReference>
<dbReference type="Pfam" id="PF12833">
    <property type="entry name" value="HTH_18"/>
    <property type="match status" value="1"/>
</dbReference>
<dbReference type="PANTHER" id="PTHR43280">
    <property type="entry name" value="ARAC-FAMILY TRANSCRIPTIONAL REGULATOR"/>
    <property type="match status" value="1"/>
</dbReference>
<evidence type="ECO:0000259" key="5">
    <source>
        <dbReference type="PROSITE" id="PS01124"/>
    </source>
</evidence>
<dbReference type="InterPro" id="IPR009057">
    <property type="entry name" value="Homeodomain-like_sf"/>
</dbReference>
<dbReference type="EMBL" id="JBHTIU010000024">
    <property type="protein sequence ID" value="MFD0868848.1"/>
    <property type="molecule type" value="Genomic_DNA"/>
</dbReference>
<evidence type="ECO:0000256" key="3">
    <source>
        <dbReference type="ARBA" id="ARBA00023163"/>
    </source>
</evidence>
<evidence type="ECO:0000256" key="1">
    <source>
        <dbReference type="ARBA" id="ARBA00023015"/>
    </source>
</evidence>
<dbReference type="InterPro" id="IPR018060">
    <property type="entry name" value="HTH_AraC"/>
</dbReference>
<organism evidence="6 7">
    <name type="scientific">Paenibacillus residui</name>
    <dbReference type="NCBI Taxonomy" id="629724"/>
    <lineage>
        <taxon>Bacteria</taxon>
        <taxon>Bacillati</taxon>
        <taxon>Bacillota</taxon>
        <taxon>Bacilli</taxon>
        <taxon>Bacillales</taxon>
        <taxon>Paenibacillaceae</taxon>
        <taxon>Paenibacillus</taxon>
    </lineage>
</organism>
<dbReference type="RefSeq" id="WP_144941026.1">
    <property type="nucleotide sequence ID" value="NZ_JBHTIU010000024.1"/>
</dbReference>
<feature type="transmembrane region" description="Helical" evidence="4">
    <location>
        <begin position="20"/>
        <end position="41"/>
    </location>
</feature>
<comment type="caution">
    <text evidence="6">The sequence shown here is derived from an EMBL/GenBank/DDBJ whole genome shotgun (WGS) entry which is preliminary data.</text>
</comment>
<protein>
    <submittedName>
        <fullName evidence="6">Helix-turn-helix domain-containing protein</fullName>
    </submittedName>
</protein>
<dbReference type="PROSITE" id="PS01124">
    <property type="entry name" value="HTH_ARAC_FAMILY_2"/>
    <property type="match status" value="1"/>
</dbReference>
<dbReference type="Proteomes" id="UP001597120">
    <property type="component" value="Unassembled WGS sequence"/>
</dbReference>
<gene>
    <name evidence="6" type="ORF">ACFQ03_06775</name>
</gene>
<keyword evidence="4" id="KW-0812">Transmembrane</keyword>
<reference evidence="7" key="1">
    <citation type="journal article" date="2019" name="Int. J. Syst. Evol. Microbiol.">
        <title>The Global Catalogue of Microorganisms (GCM) 10K type strain sequencing project: providing services to taxonomists for standard genome sequencing and annotation.</title>
        <authorList>
            <consortium name="The Broad Institute Genomics Platform"/>
            <consortium name="The Broad Institute Genome Sequencing Center for Infectious Disease"/>
            <person name="Wu L."/>
            <person name="Ma J."/>
        </authorList>
    </citation>
    <scope>NUCLEOTIDE SEQUENCE [LARGE SCALE GENOMIC DNA]</scope>
    <source>
        <strain evidence="7">CCUG 57263</strain>
    </source>
</reference>
<keyword evidence="2" id="KW-0238">DNA-binding</keyword>
<evidence type="ECO:0000313" key="6">
    <source>
        <dbReference type="EMBL" id="MFD0868848.1"/>
    </source>
</evidence>
<dbReference type="PANTHER" id="PTHR43280:SF28">
    <property type="entry name" value="HTH-TYPE TRANSCRIPTIONAL ACTIVATOR RHAS"/>
    <property type="match status" value="1"/>
</dbReference>
<dbReference type="PROSITE" id="PS00041">
    <property type="entry name" value="HTH_ARAC_FAMILY_1"/>
    <property type="match status" value="1"/>
</dbReference>
<feature type="domain" description="HTH araC/xylS-type" evidence="5">
    <location>
        <begin position="652"/>
        <end position="750"/>
    </location>
</feature>